<evidence type="ECO:0000259" key="14">
    <source>
        <dbReference type="Pfam" id="PF00205"/>
    </source>
</evidence>
<dbReference type="Proteomes" id="UP000184188">
    <property type="component" value="Unassembled WGS sequence"/>
</dbReference>
<feature type="binding site" evidence="11">
    <location>
        <position position="499"/>
    </location>
    <ligand>
        <name>Mg(2+)</name>
        <dbReference type="ChEBI" id="CHEBI:18420"/>
    </ligand>
</feature>
<sequence length="635" mass="70176">MKPEYLVKPSSAPETEEALETYAQHKVPIPYQVSPLQDLATVLEHMDRGTSGVTVLEIPCPQQQEVVQQKKHTLGTYLAHRLEEIGVKDYFVIPGDFNLHLLDEILKNPNLRMLGCCNELNAGYAADGYARSSPARVAVVFVTFMVGGLSLINAIAGAYSDHLRVIVVSGAPPSSTFEADNLILHHSTGLPDRNQPLKMFEQVTAASVRLDGKQDYTQVIDQTLITCLEQSRPVYIEFPNDLVSMECGVAGSLKEMTKQSESSPGQLETAFDLFARHWETASRPVIIVGSLARHALSREDLISFIEKLGCPVFCQPDGKSLVPESHAQFGGTFWGVASNPEIHDLVMASDLWVVVGGRWSDFHRAMPGPDNRVFEILPDGIKTPDGDVEAKMGKLIDLITSQLSARTSDAATTITPTPTSTTALTTTNMVHGIEKLLTPRDTLIAETGDSWFQAQNIRLPDGADFQMQMMYGSIGWSLPAALGCQLARPEGRTVLMIGDGSFQMTAQELSTMIRMKTNPVIFILNNLGYRVETAIHEGPYNYISNWNYTALARSLCNISHVPGYGNPYLKEEQRKEYDNPAMFAVRIKTYDELQMALDRVRQEPEKLALLECCIHPEDVSPALLRFGKSVSKPSY</sequence>
<comment type="similarity">
    <text evidence="3 12">Belongs to the TPP enzyme family.</text>
</comment>
<dbReference type="EC" id="4.1.1.1" evidence="4"/>
<evidence type="ECO:0000256" key="8">
    <source>
        <dbReference type="ARBA" id="ARBA00022842"/>
    </source>
</evidence>
<evidence type="ECO:0000256" key="2">
    <source>
        <dbReference type="ARBA" id="ARBA00001964"/>
    </source>
</evidence>
<dbReference type="InterPro" id="IPR047214">
    <property type="entry name" value="TPP_PDC_IPDC"/>
</dbReference>
<proteinExistence type="inferred from homology"/>
<evidence type="ECO:0000259" key="15">
    <source>
        <dbReference type="Pfam" id="PF02775"/>
    </source>
</evidence>
<dbReference type="InterPro" id="IPR029035">
    <property type="entry name" value="DHS-like_NAD/FAD-binding_dom"/>
</dbReference>
<feature type="domain" description="Thiamine pyrophosphate enzyme N-terminal TPP-binding" evidence="16">
    <location>
        <begin position="73"/>
        <end position="178"/>
    </location>
</feature>
<reference evidence="18" key="1">
    <citation type="journal article" date="2017" name="Genome Biol.">
        <title>Comparative genomics reveals high biological diversity and specific adaptations in the industrially and medically important fungal genus Aspergillus.</title>
        <authorList>
            <person name="de Vries R.P."/>
            <person name="Riley R."/>
            <person name="Wiebenga A."/>
            <person name="Aguilar-Osorio G."/>
            <person name="Amillis S."/>
            <person name="Uchima C.A."/>
            <person name="Anderluh G."/>
            <person name="Asadollahi M."/>
            <person name="Askin M."/>
            <person name="Barry K."/>
            <person name="Battaglia E."/>
            <person name="Bayram O."/>
            <person name="Benocci T."/>
            <person name="Braus-Stromeyer S.A."/>
            <person name="Caldana C."/>
            <person name="Canovas D."/>
            <person name="Cerqueira G.C."/>
            <person name="Chen F."/>
            <person name="Chen W."/>
            <person name="Choi C."/>
            <person name="Clum A."/>
            <person name="Dos Santos R.A."/>
            <person name="Damasio A.R."/>
            <person name="Diallinas G."/>
            <person name="Emri T."/>
            <person name="Fekete E."/>
            <person name="Flipphi M."/>
            <person name="Freyberg S."/>
            <person name="Gallo A."/>
            <person name="Gournas C."/>
            <person name="Habgood R."/>
            <person name="Hainaut M."/>
            <person name="Harispe M.L."/>
            <person name="Henrissat B."/>
            <person name="Hilden K.S."/>
            <person name="Hope R."/>
            <person name="Hossain A."/>
            <person name="Karabika E."/>
            <person name="Karaffa L."/>
            <person name="Karanyi Z."/>
            <person name="Krasevec N."/>
            <person name="Kuo A."/>
            <person name="Kusch H."/>
            <person name="LaButti K."/>
            <person name="Lagendijk E.L."/>
            <person name="Lapidus A."/>
            <person name="Levasseur A."/>
            <person name="Lindquist E."/>
            <person name="Lipzen A."/>
            <person name="Logrieco A.F."/>
            <person name="MacCabe A."/>
            <person name="Maekelae M.R."/>
            <person name="Malavazi I."/>
            <person name="Melin P."/>
            <person name="Meyer V."/>
            <person name="Mielnichuk N."/>
            <person name="Miskei M."/>
            <person name="Molnar A.P."/>
            <person name="Mule G."/>
            <person name="Ngan C.Y."/>
            <person name="Orejas M."/>
            <person name="Orosz E."/>
            <person name="Ouedraogo J.P."/>
            <person name="Overkamp K.M."/>
            <person name="Park H.-S."/>
            <person name="Perrone G."/>
            <person name="Piumi F."/>
            <person name="Punt P.J."/>
            <person name="Ram A.F."/>
            <person name="Ramon A."/>
            <person name="Rauscher S."/>
            <person name="Record E."/>
            <person name="Riano-Pachon D.M."/>
            <person name="Robert V."/>
            <person name="Roehrig J."/>
            <person name="Ruller R."/>
            <person name="Salamov A."/>
            <person name="Salih N.S."/>
            <person name="Samson R.A."/>
            <person name="Sandor E."/>
            <person name="Sanguinetti M."/>
            <person name="Schuetze T."/>
            <person name="Sepcic K."/>
            <person name="Shelest E."/>
            <person name="Sherlock G."/>
            <person name="Sophianopoulou V."/>
            <person name="Squina F.M."/>
            <person name="Sun H."/>
            <person name="Susca A."/>
            <person name="Todd R.B."/>
            <person name="Tsang A."/>
            <person name="Unkles S.E."/>
            <person name="van de Wiele N."/>
            <person name="van Rossen-Uffink D."/>
            <person name="Oliveira J.V."/>
            <person name="Vesth T.C."/>
            <person name="Visser J."/>
            <person name="Yu J.-H."/>
            <person name="Zhou M."/>
            <person name="Andersen M.R."/>
            <person name="Archer D.B."/>
            <person name="Baker S.E."/>
            <person name="Benoit I."/>
            <person name="Brakhage A.A."/>
            <person name="Braus G.H."/>
            <person name="Fischer R."/>
            <person name="Frisvad J.C."/>
            <person name="Goldman G.H."/>
            <person name="Houbraken J."/>
            <person name="Oakley B."/>
            <person name="Pocsi I."/>
            <person name="Scazzocchio C."/>
            <person name="Seiboth B."/>
            <person name="vanKuyk P.A."/>
            <person name="Wortman J."/>
            <person name="Dyer P.S."/>
            <person name="Grigoriev I.V."/>
        </authorList>
    </citation>
    <scope>NUCLEOTIDE SEQUENCE [LARGE SCALE GENOMIC DNA]</scope>
    <source>
        <strain evidence="18">CBS 506.65</strain>
    </source>
</reference>
<comment type="cofactor">
    <cofactor evidence="11">
        <name>Mg(2+)</name>
        <dbReference type="ChEBI" id="CHEBI:18420"/>
    </cofactor>
    <text evidence="11">Binds 1 Mg(2+) per subunit.</text>
</comment>
<dbReference type="GO" id="GO:0005829">
    <property type="term" value="C:cytosol"/>
    <property type="evidence" value="ECO:0007669"/>
    <property type="project" value="TreeGrafter"/>
</dbReference>
<comment type="cofactor">
    <cofactor evidence="2">
        <name>thiamine diphosphate</name>
        <dbReference type="ChEBI" id="CHEBI:58937"/>
    </cofactor>
</comment>
<dbReference type="PANTHER" id="PTHR43452">
    <property type="entry name" value="PYRUVATE DECARBOXYLASE"/>
    <property type="match status" value="1"/>
</dbReference>
<dbReference type="Pfam" id="PF00205">
    <property type="entry name" value="TPP_enzyme_M"/>
    <property type="match status" value="1"/>
</dbReference>
<evidence type="ECO:0000256" key="1">
    <source>
        <dbReference type="ARBA" id="ARBA00001041"/>
    </source>
</evidence>
<comment type="catalytic activity">
    <reaction evidence="1">
        <text>a 2-oxocarboxylate + H(+) = an aldehyde + CO2</text>
        <dbReference type="Rhea" id="RHEA:11628"/>
        <dbReference type="ChEBI" id="CHEBI:15378"/>
        <dbReference type="ChEBI" id="CHEBI:16526"/>
        <dbReference type="ChEBI" id="CHEBI:17478"/>
        <dbReference type="ChEBI" id="CHEBI:35179"/>
        <dbReference type="EC" id="4.1.1.1"/>
    </reaction>
</comment>
<dbReference type="PANTHER" id="PTHR43452:SF1">
    <property type="entry name" value="PYRUVATE DECARBOXYLASE C186.09-RELATED"/>
    <property type="match status" value="1"/>
</dbReference>
<dbReference type="InterPro" id="IPR012001">
    <property type="entry name" value="Thiamin_PyroP_enz_TPP-bd_dom"/>
</dbReference>
<accession>A0A1L9SDB9</accession>
<dbReference type="AlphaFoldDB" id="A0A1L9SDB9"/>
<dbReference type="InterPro" id="IPR011766">
    <property type="entry name" value="TPP_enzyme_TPP-bd"/>
</dbReference>
<dbReference type="GeneID" id="34616120"/>
<dbReference type="FunFam" id="3.40.50.970:FF:000024">
    <property type="entry name" value="Pyruvate decarboxylase isozyme"/>
    <property type="match status" value="1"/>
</dbReference>
<evidence type="ECO:0000256" key="11">
    <source>
        <dbReference type="PIRSR" id="PIRSR036565-2"/>
    </source>
</evidence>
<evidence type="ECO:0000256" key="5">
    <source>
        <dbReference type="ARBA" id="ARBA00014422"/>
    </source>
</evidence>
<protein>
    <recommendedName>
        <fullName evidence="5">Pyruvate decarboxylase</fullName>
        <ecNumber evidence="4">4.1.1.1</ecNumber>
    </recommendedName>
</protein>
<dbReference type="InterPro" id="IPR047213">
    <property type="entry name" value="TPP_PYR_PDC_IPDC-like"/>
</dbReference>
<dbReference type="SUPFAM" id="SSF52518">
    <property type="entry name" value="Thiamin diphosphate-binding fold (THDP-binding)"/>
    <property type="match status" value="2"/>
</dbReference>
<evidence type="ECO:0000313" key="17">
    <source>
        <dbReference type="EMBL" id="OJJ45138.1"/>
    </source>
</evidence>
<evidence type="ECO:0000256" key="10">
    <source>
        <dbReference type="ARBA" id="ARBA00023239"/>
    </source>
</evidence>
<feature type="domain" description="Thiamine pyrophosphate enzyme TPP-binding" evidence="15">
    <location>
        <begin position="454"/>
        <end position="553"/>
    </location>
</feature>
<name>A0A1L9SDB9_9EURO</name>
<keyword evidence="8 11" id="KW-0460">Magnesium</keyword>
<keyword evidence="13" id="KW-1133">Transmembrane helix</keyword>
<gene>
    <name evidence="17" type="ORF">ASPZODRAFT_70296</name>
</gene>
<dbReference type="RefSeq" id="XP_022579648.1">
    <property type="nucleotide sequence ID" value="XM_022729656.1"/>
</dbReference>
<feature type="binding site" evidence="11">
    <location>
        <position position="528"/>
    </location>
    <ligand>
        <name>Mg(2+)</name>
        <dbReference type="ChEBI" id="CHEBI:18420"/>
    </ligand>
</feature>
<feature type="transmembrane region" description="Helical" evidence="13">
    <location>
        <begin position="137"/>
        <end position="159"/>
    </location>
</feature>
<dbReference type="STRING" id="1073090.A0A1L9SDB9"/>
<feature type="domain" description="Thiamine pyrophosphate enzyme central" evidence="14">
    <location>
        <begin position="279"/>
        <end position="365"/>
    </location>
</feature>
<keyword evidence="10" id="KW-0456">Lyase</keyword>
<dbReference type="InterPro" id="IPR012000">
    <property type="entry name" value="Thiamin_PyroP_enz_cen_dom"/>
</dbReference>
<dbReference type="Gene3D" id="3.40.50.1220">
    <property type="entry name" value="TPP-binding domain"/>
    <property type="match status" value="1"/>
</dbReference>
<dbReference type="GO" id="GO:0000949">
    <property type="term" value="P:aromatic amino acid family catabolic process to alcohol via Ehrlich pathway"/>
    <property type="evidence" value="ECO:0007669"/>
    <property type="project" value="TreeGrafter"/>
</dbReference>
<dbReference type="CDD" id="cd07038">
    <property type="entry name" value="TPP_PYR_PDC_IPDC_like"/>
    <property type="match status" value="1"/>
</dbReference>
<dbReference type="GO" id="GO:0000287">
    <property type="term" value="F:magnesium ion binding"/>
    <property type="evidence" value="ECO:0007669"/>
    <property type="project" value="InterPro"/>
</dbReference>
<dbReference type="Gene3D" id="3.40.50.970">
    <property type="match status" value="2"/>
</dbReference>
<dbReference type="PIRSF" id="PIRSF036565">
    <property type="entry name" value="Pyruvt_ip_decrb"/>
    <property type="match status" value="1"/>
</dbReference>
<keyword evidence="18" id="KW-1185">Reference proteome</keyword>
<evidence type="ECO:0000256" key="9">
    <source>
        <dbReference type="ARBA" id="ARBA00023052"/>
    </source>
</evidence>
<evidence type="ECO:0000256" key="12">
    <source>
        <dbReference type="RuleBase" id="RU362132"/>
    </source>
</evidence>
<dbReference type="GO" id="GO:0004737">
    <property type="term" value="F:pyruvate decarboxylase activity"/>
    <property type="evidence" value="ECO:0007669"/>
    <property type="project" value="UniProtKB-EC"/>
</dbReference>
<dbReference type="SUPFAM" id="SSF52467">
    <property type="entry name" value="DHS-like NAD/FAD-binding domain"/>
    <property type="match status" value="1"/>
</dbReference>
<keyword evidence="7" id="KW-0210">Decarboxylase</keyword>
<dbReference type="PROSITE" id="PS00187">
    <property type="entry name" value="TPP_ENZYMES"/>
    <property type="match status" value="1"/>
</dbReference>
<keyword evidence="13" id="KW-0812">Transmembrane</keyword>
<evidence type="ECO:0000256" key="3">
    <source>
        <dbReference type="ARBA" id="ARBA00007812"/>
    </source>
</evidence>
<dbReference type="Pfam" id="PF02776">
    <property type="entry name" value="TPP_enzyme_N"/>
    <property type="match status" value="1"/>
</dbReference>
<dbReference type="EMBL" id="KV878346">
    <property type="protein sequence ID" value="OJJ45138.1"/>
    <property type="molecule type" value="Genomic_DNA"/>
</dbReference>
<evidence type="ECO:0000256" key="4">
    <source>
        <dbReference type="ARBA" id="ARBA00013202"/>
    </source>
</evidence>
<dbReference type="InterPro" id="IPR000399">
    <property type="entry name" value="TPP-bd_CS"/>
</dbReference>
<organism evidence="17 18">
    <name type="scientific">Penicilliopsis zonata CBS 506.65</name>
    <dbReference type="NCBI Taxonomy" id="1073090"/>
    <lineage>
        <taxon>Eukaryota</taxon>
        <taxon>Fungi</taxon>
        <taxon>Dikarya</taxon>
        <taxon>Ascomycota</taxon>
        <taxon>Pezizomycotina</taxon>
        <taxon>Eurotiomycetes</taxon>
        <taxon>Eurotiomycetidae</taxon>
        <taxon>Eurotiales</taxon>
        <taxon>Aspergillaceae</taxon>
        <taxon>Penicilliopsis</taxon>
    </lineage>
</organism>
<dbReference type="VEuPathDB" id="FungiDB:ASPZODRAFT_70296"/>
<keyword evidence="6 11" id="KW-0479">Metal-binding</keyword>
<dbReference type="OrthoDB" id="3970464at2759"/>
<dbReference type="InterPro" id="IPR012110">
    <property type="entry name" value="PDC/IPDC-like"/>
</dbReference>
<evidence type="ECO:0000256" key="13">
    <source>
        <dbReference type="SAM" id="Phobius"/>
    </source>
</evidence>
<feature type="binding site" evidence="11">
    <location>
        <position position="526"/>
    </location>
    <ligand>
        <name>Mg(2+)</name>
        <dbReference type="ChEBI" id="CHEBI:18420"/>
    </ligand>
</feature>
<dbReference type="Pfam" id="PF02775">
    <property type="entry name" value="TPP_enzyme_C"/>
    <property type="match status" value="1"/>
</dbReference>
<evidence type="ECO:0000256" key="6">
    <source>
        <dbReference type="ARBA" id="ARBA00022723"/>
    </source>
</evidence>
<evidence type="ECO:0000256" key="7">
    <source>
        <dbReference type="ARBA" id="ARBA00022793"/>
    </source>
</evidence>
<evidence type="ECO:0000259" key="16">
    <source>
        <dbReference type="Pfam" id="PF02776"/>
    </source>
</evidence>
<dbReference type="InterPro" id="IPR029061">
    <property type="entry name" value="THDP-binding"/>
</dbReference>
<dbReference type="CDD" id="cd02005">
    <property type="entry name" value="TPP_PDC_IPDC"/>
    <property type="match status" value="1"/>
</dbReference>
<evidence type="ECO:0000313" key="18">
    <source>
        <dbReference type="Proteomes" id="UP000184188"/>
    </source>
</evidence>
<keyword evidence="9 12" id="KW-0786">Thiamine pyrophosphate</keyword>
<keyword evidence="13" id="KW-0472">Membrane</keyword>
<dbReference type="GO" id="GO:0030976">
    <property type="term" value="F:thiamine pyrophosphate binding"/>
    <property type="evidence" value="ECO:0007669"/>
    <property type="project" value="InterPro"/>
</dbReference>